<feature type="region of interest" description="Disordered" evidence="6">
    <location>
        <begin position="509"/>
        <end position="636"/>
    </location>
</feature>
<feature type="compositionally biased region" description="Gly residues" evidence="6">
    <location>
        <begin position="553"/>
        <end position="567"/>
    </location>
</feature>
<dbReference type="InterPro" id="IPR012677">
    <property type="entry name" value="Nucleotide-bd_a/b_plait_sf"/>
</dbReference>
<dbReference type="PROSITE" id="PS50102">
    <property type="entry name" value="RRM"/>
    <property type="match status" value="3"/>
</dbReference>
<dbReference type="HOGENOM" id="CLU_022960_2_1_1"/>
<organism evidence="8 9">
    <name type="scientific">Strigamia maritima</name>
    <name type="common">European centipede</name>
    <name type="synonym">Geophilus maritimus</name>
    <dbReference type="NCBI Taxonomy" id="126957"/>
    <lineage>
        <taxon>Eukaryota</taxon>
        <taxon>Metazoa</taxon>
        <taxon>Ecdysozoa</taxon>
        <taxon>Arthropoda</taxon>
        <taxon>Myriapoda</taxon>
        <taxon>Chilopoda</taxon>
        <taxon>Pleurostigmophora</taxon>
        <taxon>Geophilomorpha</taxon>
        <taxon>Linotaeniidae</taxon>
        <taxon>Strigamia</taxon>
    </lineage>
</organism>
<evidence type="ECO:0000256" key="6">
    <source>
        <dbReference type="SAM" id="MobiDB-lite"/>
    </source>
</evidence>
<dbReference type="PANTHER" id="PTHR21245">
    <property type="entry name" value="HETEROGENEOUS NUCLEAR RIBONUCLEOPROTEIN"/>
    <property type="match status" value="1"/>
</dbReference>
<sequence>MGKNDVETDYSEVGSMAEGNGEVVNDSEMVETKEEPMDQSVEHSEDYAKLIEYGLNEKVASKLDEIYKTGKLAHADLDERALDALKEFPVDGALAVLKQFLESNLEHVSNKSAYLCGVMKTYRQKSKLQGSSSNASVKGPDEDKIKAILERTGYTLDVTTGQRKYGGPPPAWEGTQPGNGCEVFVGKIPKDMFEDELIPLFEKCGKIWDLRLMMDPMTGQNRGYAFITFCDKDGAQEAVKQLDNCEIKKGKTLKVNISVPNLRLFVGNIPKSKSKEEIFEEFSKLAAGLTEVIIYSSPDDKKKNRGFCFLEYESHKAASLAKRRLGTGRVKVWGCDIIVDWADPQEEPDEETMAKVGVKVLYVRNLTSEVTEEKLKESFEFFGKVERVKKIKDYAFVHFEERDHALKAMEDLNGRDFCGASVEVSLAKPPSDKKKKEEQLRARERRMLAIMQQRQGMVPPRGRGMRGPPGRDYDYDYDYYGYGDYRGGYADPYYDDYYRYDDYYDYSYGPGPRGRGRGGPDRARGRGGPVPRGRAGGPPARGRGAMGTRARGGRGGRGGSAGRGRGNLAGKRKFDGGHQNQGDSKRRYQNNSGQNWGNQPIPQQPLDSSNNYSNNYGGSSGGDAQWYQDSYGQQWG</sequence>
<dbReference type="EnsemblMetazoa" id="SMAR005187-RA">
    <property type="protein sequence ID" value="SMAR005187-PA"/>
    <property type="gene ID" value="SMAR005187"/>
</dbReference>
<dbReference type="FunFam" id="3.30.70.330:FF:000175">
    <property type="entry name" value="Heterogeneous nuclear ribonucleoprotein Q"/>
    <property type="match status" value="1"/>
</dbReference>
<feature type="compositionally biased region" description="Low complexity" evidence="6">
    <location>
        <begin position="608"/>
        <end position="617"/>
    </location>
</feature>
<feature type="domain" description="RRM" evidence="7">
    <location>
        <begin position="181"/>
        <end position="260"/>
    </location>
</feature>
<dbReference type="STRING" id="126957.T1IVI9"/>
<dbReference type="eggNOG" id="KOG0117">
    <property type="taxonomic scope" value="Eukaryota"/>
</dbReference>
<reference evidence="9" key="1">
    <citation type="submission" date="2011-05" db="EMBL/GenBank/DDBJ databases">
        <authorList>
            <person name="Richards S.R."/>
            <person name="Qu J."/>
            <person name="Jiang H."/>
            <person name="Jhangiani S.N."/>
            <person name="Agravi P."/>
            <person name="Goodspeed R."/>
            <person name="Gross S."/>
            <person name="Mandapat C."/>
            <person name="Jackson L."/>
            <person name="Mathew T."/>
            <person name="Pu L."/>
            <person name="Thornton R."/>
            <person name="Saada N."/>
            <person name="Wilczek-Boney K.B."/>
            <person name="Lee S."/>
            <person name="Kovar C."/>
            <person name="Wu Y."/>
            <person name="Scherer S.E."/>
            <person name="Worley K.C."/>
            <person name="Muzny D.M."/>
            <person name="Gibbs R."/>
        </authorList>
    </citation>
    <scope>NUCLEOTIDE SEQUENCE</scope>
    <source>
        <strain evidence="9">Brora</strain>
    </source>
</reference>
<evidence type="ECO:0000256" key="4">
    <source>
        <dbReference type="ARBA" id="ARBA00022884"/>
    </source>
</evidence>
<feature type="domain" description="RRM" evidence="7">
    <location>
        <begin position="359"/>
        <end position="429"/>
    </location>
</feature>
<dbReference type="SMART" id="SM00360">
    <property type="entry name" value="RRM"/>
    <property type="match status" value="3"/>
</dbReference>
<keyword evidence="9" id="KW-1185">Reference proteome</keyword>
<dbReference type="Pfam" id="PF18360">
    <property type="entry name" value="hnRNP_Q_AcD"/>
    <property type="match status" value="1"/>
</dbReference>
<feature type="compositionally biased region" description="Polar residues" evidence="6">
    <location>
        <begin position="627"/>
        <end position="636"/>
    </location>
</feature>
<dbReference type="PhylomeDB" id="T1IVI9"/>
<feature type="compositionally biased region" description="Low complexity" evidence="6">
    <location>
        <begin position="537"/>
        <end position="549"/>
    </location>
</feature>
<accession>T1IVI9</accession>
<dbReference type="GO" id="GO:0003723">
    <property type="term" value="F:RNA binding"/>
    <property type="evidence" value="ECO:0007669"/>
    <property type="project" value="UniProtKB-UniRule"/>
</dbReference>
<feature type="domain" description="RRM" evidence="7">
    <location>
        <begin position="262"/>
        <end position="344"/>
    </location>
</feature>
<reference evidence="8" key="2">
    <citation type="submission" date="2015-02" db="UniProtKB">
        <authorList>
            <consortium name="EnsemblMetazoa"/>
        </authorList>
    </citation>
    <scope>IDENTIFICATION</scope>
</reference>
<dbReference type="CDD" id="cd21065">
    <property type="entry name" value="NURR_Syncrip-like"/>
    <property type="match status" value="1"/>
</dbReference>
<dbReference type="InterPro" id="IPR035979">
    <property type="entry name" value="RBD_domain_sf"/>
</dbReference>
<feature type="compositionally biased region" description="Polar residues" evidence="6">
    <location>
        <begin position="589"/>
        <end position="607"/>
    </location>
</feature>
<evidence type="ECO:0000259" key="7">
    <source>
        <dbReference type="PROSITE" id="PS50102"/>
    </source>
</evidence>
<evidence type="ECO:0000256" key="3">
    <source>
        <dbReference type="ARBA" id="ARBA00022737"/>
    </source>
</evidence>
<dbReference type="EMBL" id="JH431584">
    <property type="status" value="NOT_ANNOTATED_CDS"/>
    <property type="molecule type" value="Genomic_DNA"/>
</dbReference>
<evidence type="ECO:0000256" key="5">
    <source>
        <dbReference type="PROSITE-ProRule" id="PRU00176"/>
    </source>
</evidence>
<dbReference type="FunFam" id="3.30.70.330:FF:000213">
    <property type="entry name" value="Uncharacterized protein, isoform R"/>
    <property type="match status" value="1"/>
</dbReference>
<dbReference type="OMA" id="NTAYEDY"/>
<feature type="compositionally biased region" description="Gly residues" evidence="6">
    <location>
        <begin position="526"/>
        <end position="536"/>
    </location>
</feature>
<feature type="compositionally biased region" description="Basic and acidic residues" evidence="6">
    <location>
        <begin position="30"/>
        <end position="43"/>
    </location>
</feature>
<dbReference type="InterPro" id="IPR041337">
    <property type="entry name" value="hnRNP_Q_AcD"/>
</dbReference>
<dbReference type="AlphaFoldDB" id="T1IVI9"/>
<keyword evidence="3" id="KW-0677">Repeat</keyword>
<dbReference type="Gene3D" id="3.30.70.330">
    <property type="match status" value="3"/>
</dbReference>
<dbReference type="SUPFAM" id="SSF54928">
    <property type="entry name" value="RNA-binding domain, RBD"/>
    <property type="match status" value="3"/>
</dbReference>
<keyword evidence="4 5" id="KW-0694">RNA-binding</keyword>
<dbReference type="Proteomes" id="UP000014500">
    <property type="component" value="Unassembled WGS sequence"/>
</dbReference>
<evidence type="ECO:0000256" key="1">
    <source>
        <dbReference type="ARBA" id="ARBA00004496"/>
    </source>
</evidence>
<dbReference type="Pfam" id="PF00076">
    <property type="entry name" value="RRM_1"/>
    <property type="match status" value="3"/>
</dbReference>
<proteinExistence type="predicted"/>
<keyword evidence="2" id="KW-0963">Cytoplasm</keyword>
<dbReference type="InterPro" id="IPR006535">
    <property type="entry name" value="HnRNP_R/Q_splicing_fac"/>
</dbReference>
<dbReference type="FunFam" id="3.30.70.330:FF:000024">
    <property type="entry name" value="Heterogeneous nuclear ribonucleoprotein q isoform"/>
    <property type="match status" value="1"/>
</dbReference>
<dbReference type="CDD" id="cd12251">
    <property type="entry name" value="RRM3_hnRNPR_like"/>
    <property type="match status" value="1"/>
</dbReference>
<evidence type="ECO:0000256" key="2">
    <source>
        <dbReference type="ARBA" id="ARBA00022490"/>
    </source>
</evidence>
<protein>
    <recommendedName>
        <fullName evidence="7">RRM domain-containing protein</fullName>
    </recommendedName>
</protein>
<name>T1IVI9_STRMM</name>
<dbReference type="CDD" id="cd12250">
    <property type="entry name" value="RRM2_hnRNPR_like"/>
    <property type="match status" value="1"/>
</dbReference>
<feature type="region of interest" description="Disordered" evidence="6">
    <location>
        <begin position="1"/>
        <end position="43"/>
    </location>
</feature>
<dbReference type="NCBIfam" id="TIGR01648">
    <property type="entry name" value="hnRNP-R-Q"/>
    <property type="match status" value="1"/>
</dbReference>
<evidence type="ECO:0000313" key="9">
    <source>
        <dbReference type="Proteomes" id="UP000014500"/>
    </source>
</evidence>
<evidence type="ECO:0000313" key="8">
    <source>
        <dbReference type="EnsemblMetazoa" id="SMAR005187-PA"/>
    </source>
</evidence>
<dbReference type="GO" id="GO:0005737">
    <property type="term" value="C:cytoplasm"/>
    <property type="evidence" value="ECO:0007669"/>
    <property type="project" value="UniProtKB-SubCell"/>
</dbReference>
<comment type="subcellular location">
    <subcellularLocation>
        <location evidence="1">Cytoplasm</location>
    </subcellularLocation>
</comment>
<dbReference type="InterPro" id="IPR000504">
    <property type="entry name" value="RRM_dom"/>
</dbReference>
<dbReference type="CDD" id="cd12249">
    <property type="entry name" value="RRM1_hnRNPR_like"/>
    <property type="match status" value="1"/>
</dbReference>